<gene>
    <name evidence="13" type="primary">ruvC</name>
    <name evidence="15" type="ORF">BFC17_10275</name>
</gene>
<dbReference type="HAMAP" id="MF_00034">
    <property type="entry name" value="RuvC"/>
    <property type="match status" value="1"/>
</dbReference>
<comment type="similarity">
    <text evidence="1 13">Belongs to the RuvC family.</text>
</comment>
<dbReference type="InterPro" id="IPR002176">
    <property type="entry name" value="X-over_junc_endoDNase_RuvC"/>
</dbReference>
<evidence type="ECO:0000256" key="8">
    <source>
        <dbReference type="ARBA" id="ARBA00022842"/>
    </source>
</evidence>
<dbReference type="Pfam" id="PF02075">
    <property type="entry name" value="RuvC"/>
    <property type="match status" value="1"/>
</dbReference>
<evidence type="ECO:0000256" key="6">
    <source>
        <dbReference type="ARBA" id="ARBA00022763"/>
    </source>
</evidence>
<feature type="binding site" evidence="13">
    <location>
        <position position="67"/>
    </location>
    <ligand>
        <name>Mg(2+)</name>
        <dbReference type="ChEBI" id="CHEBI:18420"/>
        <label>2</label>
    </ligand>
</feature>
<evidence type="ECO:0000313" key="16">
    <source>
        <dbReference type="Proteomes" id="UP000176037"/>
    </source>
</evidence>
<dbReference type="GO" id="GO:0000287">
    <property type="term" value="F:magnesium ion binding"/>
    <property type="evidence" value="ECO:0007669"/>
    <property type="project" value="UniProtKB-UniRule"/>
</dbReference>
<keyword evidence="8 13" id="KW-0460">Magnesium</keyword>
<evidence type="ECO:0000256" key="2">
    <source>
        <dbReference type="ARBA" id="ARBA00022490"/>
    </source>
</evidence>
<dbReference type="PANTHER" id="PTHR30194:SF3">
    <property type="entry name" value="CROSSOVER JUNCTION ENDODEOXYRIBONUCLEASE RUVC"/>
    <property type="match status" value="1"/>
</dbReference>
<dbReference type="GO" id="GO:0006281">
    <property type="term" value="P:DNA repair"/>
    <property type="evidence" value="ECO:0007669"/>
    <property type="project" value="UniProtKB-UniRule"/>
</dbReference>
<dbReference type="InterPro" id="IPR020563">
    <property type="entry name" value="X-over_junc_endoDNase_Mg_BS"/>
</dbReference>
<dbReference type="CDD" id="cd16962">
    <property type="entry name" value="RuvC"/>
    <property type="match status" value="1"/>
</dbReference>
<keyword evidence="2 13" id="KW-0963">Cytoplasm</keyword>
<feature type="active site" evidence="13">
    <location>
        <position position="67"/>
    </location>
</feature>
<evidence type="ECO:0000256" key="10">
    <source>
        <dbReference type="ARBA" id="ARBA00023172"/>
    </source>
</evidence>
<keyword evidence="16" id="KW-1185">Reference proteome</keyword>
<dbReference type="FunFam" id="3.30.420.10:FF:000002">
    <property type="entry name" value="Crossover junction endodeoxyribonuclease RuvC"/>
    <property type="match status" value="1"/>
</dbReference>
<comment type="subcellular location">
    <subcellularLocation>
        <location evidence="13">Cytoplasm</location>
    </subcellularLocation>
</comment>
<feature type="binding site" evidence="13">
    <location>
        <position position="139"/>
    </location>
    <ligand>
        <name>Mg(2+)</name>
        <dbReference type="ChEBI" id="CHEBI:18420"/>
        <label>1</label>
    </ligand>
</feature>
<dbReference type="Proteomes" id="UP000176037">
    <property type="component" value="Unassembled WGS sequence"/>
</dbReference>
<dbReference type="GO" id="GO:0005737">
    <property type="term" value="C:cytoplasm"/>
    <property type="evidence" value="ECO:0007669"/>
    <property type="project" value="UniProtKB-SubCell"/>
</dbReference>
<keyword evidence="3 13" id="KW-0540">Nuclease</keyword>
<dbReference type="AlphaFoldDB" id="A0A1E8FJD5"/>
<comment type="function">
    <text evidence="13">The RuvA-RuvB-RuvC complex processes Holliday junction (HJ) DNA during genetic recombination and DNA repair. Endonuclease that resolves HJ intermediates. Cleaves cruciform DNA by making single-stranded nicks across the HJ at symmetrical positions within the homologous arms, yielding a 5'-phosphate and a 3'-hydroxyl group; requires a central core of homology in the junction. The consensus cleavage sequence is 5'-(A/T)TT(C/G)-3'. Cleavage occurs on the 3'-side of the TT dinucleotide at the point of strand exchange. HJ branch migration catalyzed by RuvA-RuvB allows RuvC to scan DNA until it finds its consensus sequence, where it cleaves and resolves the cruciform DNA.</text>
</comment>
<dbReference type="Gene3D" id="3.30.420.10">
    <property type="entry name" value="Ribonuclease H-like superfamily/Ribonuclease H"/>
    <property type="match status" value="1"/>
</dbReference>
<keyword evidence="9 13" id="KW-0238">DNA-binding</keyword>
<dbReference type="GO" id="GO:0006310">
    <property type="term" value="P:DNA recombination"/>
    <property type="evidence" value="ECO:0007669"/>
    <property type="project" value="UniProtKB-UniRule"/>
</dbReference>
<dbReference type="SUPFAM" id="SSF53098">
    <property type="entry name" value="Ribonuclease H-like"/>
    <property type="match status" value="1"/>
</dbReference>
<dbReference type="InterPro" id="IPR036397">
    <property type="entry name" value="RNaseH_sf"/>
</dbReference>
<evidence type="ECO:0000256" key="11">
    <source>
        <dbReference type="ARBA" id="ARBA00023204"/>
    </source>
</evidence>
<evidence type="ECO:0000256" key="5">
    <source>
        <dbReference type="ARBA" id="ARBA00022759"/>
    </source>
</evidence>
<evidence type="ECO:0000256" key="4">
    <source>
        <dbReference type="ARBA" id="ARBA00022723"/>
    </source>
</evidence>
<dbReference type="PROSITE" id="PS01321">
    <property type="entry name" value="RUVC"/>
    <property type="match status" value="1"/>
</dbReference>
<sequence>MMVILGIDPGSRVTGYGIIRRHQGKLSYIASGCIRLTDKPLAPRLDKIFVGVGELIAQFKPECLAIEQVFLARNPDSALKLGHARGAAMIAATQASLSVSEYSARQIKQAVVGTGGADKTQVQHMVKHLLGLSGTPQADAADALAVALCHAHSEQNLIKLAGQARKTVRGRLR</sequence>
<comment type="caution">
    <text evidence="15">The sequence shown here is derived from an EMBL/GenBank/DDBJ whole genome shotgun (WGS) entry which is preliminary data.</text>
</comment>
<keyword evidence="7 13" id="KW-0378">Hydrolase</keyword>
<keyword evidence="6 13" id="KW-0227">DNA damage</keyword>
<comment type="cofactor">
    <cofactor evidence="13">
        <name>Mg(2+)</name>
        <dbReference type="ChEBI" id="CHEBI:18420"/>
    </cofactor>
    <text evidence="13">Binds 2 Mg(2+) ion per subunit.</text>
</comment>
<name>A0A1E8FJD5_9ALTE</name>
<dbReference type="NCBIfam" id="TIGR00228">
    <property type="entry name" value="ruvC"/>
    <property type="match status" value="1"/>
</dbReference>
<dbReference type="RefSeq" id="WP_070174894.1">
    <property type="nucleotide sequence ID" value="NZ_BMJR01000004.1"/>
</dbReference>
<evidence type="ECO:0000256" key="12">
    <source>
        <dbReference type="ARBA" id="ARBA00029354"/>
    </source>
</evidence>
<keyword evidence="11 13" id="KW-0234">DNA repair</keyword>
<dbReference type="GO" id="GO:0048476">
    <property type="term" value="C:Holliday junction resolvase complex"/>
    <property type="evidence" value="ECO:0007669"/>
    <property type="project" value="UniProtKB-UniRule"/>
</dbReference>
<proteinExistence type="inferred from homology"/>
<evidence type="ECO:0000256" key="14">
    <source>
        <dbReference type="NCBIfam" id="TIGR00228"/>
    </source>
</evidence>
<evidence type="ECO:0000256" key="7">
    <source>
        <dbReference type="ARBA" id="ARBA00022801"/>
    </source>
</evidence>
<dbReference type="InterPro" id="IPR012337">
    <property type="entry name" value="RNaseH-like_sf"/>
</dbReference>
<keyword evidence="10 13" id="KW-0233">DNA recombination</keyword>
<protein>
    <recommendedName>
        <fullName evidence="13 14">Crossover junction endodeoxyribonuclease RuvC</fullName>
        <ecNumber evidence="13 14">3.1.21.10</ecNumber>
    </recommendedName>
    <alternativeName>
        <fullName evidence="13">Holliday junction nuclease RuvC</fullName>
    </alternativeName>
    <alternativeName>
        <fullName evidence="13">Holliday junction resolvase RuvC</fullName>
    </alternativeName>
</protein>
<evidence type="ECO:0000256" key="13">
    <source>
        <dbReference type="HAMAP-Rule" id="MF_00034"/>
    </source>
</evidence>
<dbReference type="PRINTS" id="PR00696">
    <property type="entry name" value="RSOLVASERUVC"/>
</dbReference>
<comment type="subunit">
    <text evidence="13">Homodimer which binds Holliday junction (HJ) DNA. The HJ becomes 2-fold symmetrical on binding to RuvC with unstacked arms; it has a different conformation from HJ DNA in complex with RuvA. In the full resolvosome a probable DNA-RuvA(4)-RuvB(12)-RuvC(2) complex forms which resolves the HJ.</text>
</comment>
<dbReference type="EC" id="3.1.21.10" evidence="13 14"/>
<dbReference type="EMBL" id="MJIC01000004">
    <property type="protein sequence ID" value="OFI36051.1"/>
    <property type="molecule type" value="Genomic_DNA"/>
</dbReference>
<evidence type="ECO:0000256" key="1">
    <source>
        <dbReference type="ARBA" id="ARBA00009518"/>
    </source>
</evidence>
<organism evidence="15 16">
    <name type="scientific">Alteromonas lipolytica</name>
    <dbReference type="NCBI Taxonomy" id="1856405"/>
    <lineage>
        <taxon>Bacteria</taxon>
        <taxon>Pseudomonadati</taxon>
        <taxon>Pseudomonadota</taxon>
        <taxon>Gammaproteobacteria</taxon>
        <taxon>Alteromonadales</taxon>
        <taxon>Alteromonadaceae</taxon>
        <taxon>Alteromonas/Salinimonas group</taxon>
        <taxon>Alteromonas</taxon>
    </lineage>
</organism>
<evidence type="ECO:0000256" key="9">
    <source>
        <dbReference type="ARBA" id="ARBA00023125"/>
    </source>
</evidence>
<dbReference type="GO" id="GO:0008821">
    <property type="term" value="F:crossover junction DNA endonuclease activity"/>
    <property type="evidence" value="ECO:0007669"/>
    <property type="project" value="UniProtKB-UniRule"/>
</dbReference>
<accession>A0A1E8FJD5</accession>
<evidence type="ECO:0000313" key="15">
    <source>
        <dbReference type="EMBL" id="OFI36051.1"/>
    </source>
</evidence>
<dbReference type="PANTHER" id="PTHR30194">
    <property type="entry name" value="CROSSOVER JUNCTION ENDODEOXYRIBONUCLEASE RUVC"/>
    <property type="match status" value="1"/>
</dbReference>
<dbReference type="GO" id="GO:0003677">
    <property type="term" value="F:DNA binding"/>
    <property type="evidence" value="ECO:0007669"/>
    <property type="project" value="UniProtKB-KW"/>
</dbReference>
<feature type="binding site" evidence="13">
    <location>
        <position position="8"/>
    </location>
    <ligand>
        <name>Mg(2+)</name>
        <dbReference type="ChEBI" id="CHEBI:18420"/>
        <label>1</label>
    </ligand>
</feature>
<feature type="active site" evidence="13">
    <location>
        <position position="8"/>
    </location>
</feature>
<reference evidence="15 16" key="1">
    <citation type="submission" date="2016-09" db="EMBL/GenBank/DDBJ databases">
        <title>Alteromonas lipolytica, a new species isolated from sea water.</title>
        <authorList>
            <person name="Wu Y.-H."/>
            <person name="Cheng H."/>
            <person name="Xu X.-W."/>
        </authorList>
    </citation>
    <scope>NUCLEOTIDE SEQUENCE [LARGE SCALE GENOMIC DNA]</scope>
    <source>
        <strain evidence="15 16">JW12</strain>
    </source>
</reference>
<evidence type="ECO:0000256" key="3">
    <source>
        <dbReference type="ARBA" id="ARBA00022722"/>
    </source>
</evidence>
<feature type="active site" evidence="13">
    <location>
        <position position="139"/>
    </location>
</feature>
<dbReference type="STRING" id="1856405.BFC17_10275"/>
<keyword evidence="5 13" id="KW-0255">Endonuclease</keyword>
<comment type="catalytic activity">
    <reaction evidence="12 13">
        <text>Endonucleolytic cleavage at a junction such as a reciprocal single-stranded crossover between two homologous DNA duplexes (Holliday junction).</text>
        <dbReference type="EC" id="3.1.21.10"/>
    </reaction>
</comment>
<keyword evidence="4 13" id="KW-0479">Metal-binding</keyword>